<comment type="caution">
    <text evidence="2">The sequence shown here is derived from an EMBL/GenBank/DDBJ whole genome shotgun (WGS) entry which is preliminary data.</text>
</comment>
<dbReference type="EMBL" id="JACEEZ010016177">
    <property type="protein sequence ID" value="KAG0718356.1"/>
    <property type="molecule type" value="Genomic_DNA"/>
</dbReference>
<accession>A0A8J4Y6Y0</accession>
<gene>
    <name evidence="2" type="primary">POLR1D_1</name>
    <name evidence="2" type="ORF">GWK47_052524</name>
</gene>
<name>A0A8J4Y6Y0_CHIOP</name>
<feature type="compositionally biased region" description="Basic and acidic residues" evidence="1">
    <location>
        <begin position="59"/>
        <end position="84"/>
    </location>
</feature>
<proteinExistence type="predicted"/>
<feature type="region of interest" description="Disordered" evidence="1">
    <location>
        <begin position="18"/>
        <end position="40"/>
    </location>
</feature>
<feature type="compositionally biased region" description="Basic and acidic residues" evidence="1">
    <location>
        <begin position="111"/>
        <end position="122"/>
    </location>
</feature>
<dbReference type="PANTHER" id="PTHR34769">
    <property type="entry name" value="RCG42593, ISOFORM CRA_A"/>
    <property type="match status" value="1"/>
</dbReference>
<keyword evidence="3" id="KW-1185">Reference proteome</keyword>
<feature type="region of interest" description="Disordered" evidence="1">
    <location>
        <begin position="52"/>
        <end position="132"/>
    </location>
</feature>
<evidence type="ECO:0000313" key="3">
    <source>
        <dbReference type="Proteomes" id="UP000770661"/>
    </source>
</evidence>
<feature type="compositionally biased region" description="Polar residues" evidence="1">
    <location>
        <begin position="85"/>
        <end position="95"/>
    </location>
</feature>
<organism evidence="2 3">
    <name type="scientific">Chionoecetes opilio</name>
    <name type="common">Atlantic snow crab</name>
    <name type="synonym">Cancer opilio</name>
    <dbReference type="NCBI Taxonomy" id="41210"/>
    <lineage>
        <taxon>Eukaryota</taxon>
        <taxon>Metazoa</taxon>
        <taxon>Ecdysozoa</taxon>
        <taxon>Arthropoda</taxon>
        <taxon>Crustacea</taxon>
        <taxon>Multicrustacea</taxon>
        <taxon>Malacostraca</taxon>
        <taxon>Eumalacostraca</taxon>
        <taxon>Eucarida</taxon>
        <taxon>Decapoda</taxon>
        <taxon>Pleocyemata</taxon>
        <taxon>Brachyura</taxon>
        <taxon>Eubrachyura</taxon>
        <taxon>Majoidea</taxon>
        <taxon>Majidae</taxon>
        <taxon>Chionoecetes</taxon>
    </lineage>
</organism>
<dbReference type="AlphaFoldDB" id="A0A8J4Y6Y0"/>
<evidence type="ECO:0000313" key="2">
    <source>
        <dbReference type="EMBL" id="KAG0718356.1"/>
    </source>
</evidence>
<feature type="compositionally biased region" description="Polar residues" evidence="1">
    <location>
        <begin position="21"/>
        <end position="30"/>
    </location>
</feature>
<dbReference type="PANTHER" id="PTHR34769:SF1">
    <property type="entry name" value="RNA POLYMERASE I AND III SUBUNIT D"/>
    <property type="match status" value="1"/>
</dbReference>
<evidence type="ECO:0000256" key="1">
    <source>
        <dbReference type="SAM" id="MobiDB-lite"/>
    </source>
</evidence>
<sequence>MATDDELSRLAEEALLREAQSGAQRAQVSGPSGWLKCRMPSTNKTFLNNTLLGALASNRAKERQDKTRSERSRKQRQQQEKERNTTGGFTFTPSTRSKKKPSEEQGEGEEGQIKKTEQDKEQNQVFMWRTGN</sequence>
<dbReference type="Proteomes" id="UP000770661">
    <property type="component" value="Unassembled WGS sequence"/>
</dbReference>
<dbReference type="InterPro" id="IPR038948">
    <property type="entry name" value="POLR1D-like"/>
</dbReference>
<protein>
    <submittedName>
        <fullName evidence="2">Protein POLR1D, isoform 2</fullName>
    </submittedName>
</protein>
<dbReference type="OrthoDB" id="6352295at2759"/>
<reference evidence="2" key="1">
    <citation type="submission" date="2020-07" db="EMBL/GenBank/DDBJ databases">
        <title>The High-quality genome of the commercially important snow crab, Chionoecetes opilio.</title>
        <authorList>
            <person name="Jeong J.-H."/>
            <person name="Ryu S."/>
        </authorList>
    </citation>
    <scope>NUCLEOTIDE SEQUENCE</scope>
    <source>
        <strain evidence="2">MADBK_172401_WGS</strain>
        <tissue evidence="2">Digestive gland</tissue>
    </source>
</reference>